<name>A0ABT2TCT7_9FIRM</name>
<protein>
    <submittedName>
        <fullName evidence="1">Helix-turn-helix domain-containing protein</fullName>
    </submittedName>
</protein>
<comment type="caution">
    <text evidence="1">The sequence shown here is derived from an EMBL/GenBank/DDBJ whole genome shotgun (WGS) entry which is preliminary data.</text>
</comment>
<gene>
    <name evidence="1" type="ORF">OCV51_10590</name>
</gene>
<reference evidence="1 2" key="1">
    <citation type="journal article" date="2021" name="ISME Commun">
        <title>Automated analysis of genomic sequences facilitates high-throughput and comprehensive description of bacteria.</title>
        <authorList>
            <person name="Hitch T.C.A."/>
        </authorList>
    </citation>
    <scope>NUCLEOTIDE SEQUENCE [LARGE SCALE GENOMIC DNA]</scope>
    <source>
        <strain evidence="1 2">H2_18</strain>
    </source>
</reference>
<sequence length="79" mass="9589">MYRWKRRYDGTIESLRDRSRCPYHHPNRHTPEEIKLIHDMRRRNPHASPVIFWGKLMQCGYKCSISGLYRFPKKQGIMG</sequence>
<dbReference type="Pfam" id="PF13565">
    <property type="entry name" value="HTH_32"/>
    <property type="match status" value="1"/>
</dbReference>
<evidence type="ECO:0000313" key="1">
    <source>
        <dbReference type="EMBL" id="MCU6748094.1"/>
    </source>
</evidence>
<proteinExistence type="predicted"/>
<evidence type="ECO:0000313" key="2">
    <source>
        <dbReference type="Proteomes" id="UP001652394"/>
    </source>
</evidence>
<dbReference type="EMBL" id="JAOQJX010000016">
    <property type="protein sequence ID" value="MCU6748094.1"/>
    <property type="molecule type" value="Genomic_DNA"/>
</dbReference>
<dbReference type="Proteomes" id="UP001652394">
    <property type="component" value="Unassembled WGS sequence"/>
</dbReference>
<dbReference type="RefSeq" id="WP_267304199.1">
    <property type="nucleotide sequence ID" value="NZ_JAOQJX010000016.1"/>
</dbReference>
<keyword evidence="2" id="KW-1185">Reference proteome</keyword>
<accession>A0ABT2TCT7</accession>
<dbReference type="SUPFAM" id="SSF46689">
    <property type="entry name" value="Homeodomain-like"/>
    <property type="match status" value="1"/>
</dbReference>
<dbReference type="InterPro" id="IPR009057">
    <property type="entry name" value="Homeodomain-like_sf"/>
</dbReference>
<organism evidence="1 2">
    <name type="scientific">Faecalicatena acetigenes</name>
    <dbReference type="NCBI Taxonomy" id="2981790"/>
    <lineage>
        <taxon>Bacteria</taxon>
        <taxon>Bacillati</taxon>
        <taxon>Bacillota</taxon>
        <taxon>Clostridia</taxon>
        <taxon>Lachnospirales</taxon>
        <taxon>Lachnospiraceae</taxon>
        <taxon>Faecalicatena</taxon>
    </lineage>
</organism>